<dbReference type="NCBIfam" id="TIGR01549">
    <property type="entry name" value="HAD-SF-IA-v1"/>
    <property type="match status" value="1"/>
</dbReference>
<name>A0A0C3AW79_9AGAM</name>
<reference evidence="1 2" key="1">
    <citation type="submission" date="2014-04" db="EMBL/GenBank/DDBJ databases">
        <authorList>
            <consortium name="DOE Joint Genome Institute"/>
            <person name="Kuo A."/>
            <person name="Kohler A."/>
            <person name="Nagy L.G."/>
            <person name="Floudas D."/>
            <person name="Copeland A."/>
            <person name="Barry K.W."/>
            <person name="Cichocki N."/>
            <person name="Veneault-Fourrey C."/>
            <person name="LaButti K."/>
            <person name="Lindquist E.A."/>
            <person name="Lipzen A."/>
            <person name="Lundell T."/>
            <person name="Morin E."/>
            <person name="Murat C."/>
            <person name="Sun H."/>
            <person name="Tunlid A."/>
            <person name="Henrissat B."/>
            <person name="Grigoriev I.V."/>
            <person name="Hibbett D.S."/>
            <person name="Martin F."/>
            <person name="Nordberg H.P."/>
            <person name="Cantor M.N."/>
            <person name="Hua S.X."/>
        </authorList>
    </citation>
    <scope>NUCLEOTIDE SEQUENCE [LARGE SCALE GENOMIC DNA]</scope>
    <source>
        <strain evidence="1 2">Foug A</strain>
    </source>
</reference>
<evidence type="ECO:0000313" key="1">
    <source>
        <dbReference type="EMBL" id="KIM69207.1"/>
    </source>
</evidence>
<dbReference type="InterPro" id="IPR051828">
    <property type="entry name" value="HAD-like_hydrolase_domain"/>
</dbReference>
<dbReference type="InParanoid" id="A0A0C3AW79"/>
<dbReference type="STRING" id="1036808.A0A0C3AW79"/>
<dbReference type="FunCoup" id="A0A0C3AW79">
    <property type="interactions" value="196"/>
</dbReference>
<sequence>MPIKLVTFDALHTLLTPRRPIYVQYSEVFSPYLGVLSPESLKCSFKASLKEIQKDKPVYRGHAGAQGWWSEVIKRTAIGAGAHPQGMFVLKYALHEMVPRLMKRFSSREGYKLFDDALPVLRQLRDTNIRAALISNADARMRLVLDDLEVSPFLRSIHLSEELGIEKPHSEIFRMALRDATPQGQITRADECVHVGDELYCDYYGARAAGMHALLIRRHGSDGEEEHKEEGEDLRDVSTVSSLLAVLDWVKRQNGGSRVSKLTEE</sequence>
<dbReference type="EMBL" id="KN822007">
    <property type="protein sequence ID" value="KIM69207.1"/>
    <property type="molecule type" value="Genomic_DNA"/>
</dbReference>
<dbReference type="Gene3D" id="1.10.150.720">
    <property type="entry name" value="Haloacid dehalogenase-like hydrolase"/>
    <property type="match status" value="1"/>
</dbReference>
<evidence type="ECO:0000313" key="2">
    <source>
        <dbReference type="Proteomes" id="UP000053989"/>
    </source>
</evidence>
<dbReference type="GO" id="GO:0016791">
    <property type="term" value="F:phosphatase activity"/>
    <property type="evidence" value="ECO:0007669"/>
    <property type="project" value="UniProtKB-ARBA"/>
</dbReference>
<evidence type="ECO:0008006" key="3">
    <source>
        <dbReference type="Google" id="ProtNLM"/>
    </source>
</evidence>
<proteinExistence type="predicted"/>
<dbReference type="OrthoDB" id="444127at2759"/>
<dbReference type="HOGENOM" id="CLU_045011_8_0_1"/>
<organism evidence="1 2">
    <name type="scientific">Scleroderma citrinum Foug A</name>
    <dbReference type="NCBI Taxonomy" id="1036808"/>
    <lineage>
        <taxon>Eukaryota</taxon>
        <taxon>Fungi</taxon>
        <taxon>Dikarya</taxon>
        <taxon>Basidiomycota</taxon>
        <taxon>Agaricomycotina</taxon>
        <taxon>Agaricomycetes</taxon>
        <taxon>Agaricomycetidae</taxon>
        <taxon>Boletales</taxon>
        <taxon>Sclerodermatineae</taxon>
        <taxon>Sclerodermataceae</taxon>
        <taxon>Scleroderma</taxon>
    </lineage>
</organism>
<accession>A0A0C3AW79</accession>
<dbReference type="Proteomes" id="UP000053989">
    <property type="component" value="Unassembled WGS sequence"/>
</dbReference>
<dbReference type="InterPro" id="IPR044924">
    <property type="entry name" value="HAD-SF_hydro_IA_REG-2-like_cap"/>
</dbReference>
<dbReference type="InterPro" id="IPR023214">
    <property type="entry name" value="HAD_sf"/>
</dbReference>
<reference evidence="2" key="2">
    <citation type="submission" date="2015-01" db="EMBL/GenBank/DDBJ databases">
        <title>Evolutionary Origins and Diversification of the Mycorrhizal Mutualists.</title>
        <authorList>
            <consortium name="DOE Joint Genome Institute"/>
            <consortium name="Mycorrhizal Genomics Consortium"/>
            <person name="Kohler A."/>
            <person name="Kuo A."/>
            <person name="Nagy L.G."/>
            <person name="Floudas D."/>
            <person name="Copeland A."/>
            <person name="Barry K.W."/>
            <person name="Cichocki N."/>
            <person name="Veneault-Fourrey C."/>
            <person name="LaButti K."/>
            <person name="Lindquist E.A."/>
            <person name="Lipzen A."/>
            <person name="Lundell T."/>
            <person name="Morin E."/>
            <person name="Murat C."/>
            <person name="Riley R."/>
            <person name="Ohm R."/>
            <person name="Sun H."/>
            <person name="Tunlid A."/>
            <person name="Henrissat B."/>
            <person name="Grigoriev I.V."/>
            <person name="Hibbett D.S."/>
            <person name="Martin F."/>
        </authorList>
    </citation>
    <scope>NUCLEOTIDE SEQUENCE [LARGE SCALE GENOMIC DNA]</scope>
    <source>
        <strain evidence="2">Foug A</strain>
    </source>
</reference>
<dbReference type="AlphaFoldDB" id="A0A0C3AW79"/>
<gene>
    <name evidence="1" type="ORF">SCLCIDRAFT_104337</name>
</gene>
<keyword evidence="2" id="KW-1185">Reference proteome</keyword>
<dbReference type="InterPro" id="IPR036412">
    <property type="entry name" value="HAD-like_sf"/>
</dbReference>
<dbReference type="SUPFAM" id="SSF56784">
    <property type="entry name" value="HAD-like"/>
    <property type="match status" value="1"/>
</dbReference>
<dbReference type="Pfam" id="PF00702">
    <property type="entry name" value="Hydrolase"/>
    <property type="match status" value="1"/>
</dbReference>
<dbReference type="PANTHER" id="PTHR46191">
    <property type="match status" value="1"/>
</dbReference>
<dbReference type="Gene3D" id="3.40.50.1000">
    <property type="entry name" value="HAD superfamily/HAD-like"/>
    <property type="match status" value="1"/>
</dbReference>
<dbReference type="GO" id="GO:0005634">
    <property type="term" value="C:nucleus"/>
    <property type="evidence" value="ECO:0007669"/>
    <property type="project" value="TreeGrafter"/>
</dbReference>
<protein>
    <recommendedName>
        <fullName evidence="3">Haloacid dehalogenase-like hydrolase domain-containing protein 3</fullName>
    </recommendedName>
</protein>
<dbReference type="PANTHER" id="PTHR46191:SF2">
    <property type="entry name" value="HALOACID DEHALOGENASE-LIKE HYDROLASE DOMAIN-CONTAINING PROTEIN 3"/>
    <property type="match status" value="1"/>
</dbReference>
<dbReference type="InterPro" id="IPR006439">
    <property type="entry name" value="HAD-SF_hydro_IA"/>
</dbReference>